<sequence length="82" mass="8921">MKDYKFPVGTTVQVSRKSLSGQSAVGAFKVLARYPSESSGPMYRVRSVLGSEERMVPEHELSSSAQSAEADAAWKSPKSGRR</sequence>
<dbReference type="EMBL" id="JAVDPW010000007">
    <property type="protein sequence ID" value="MDR6291546.1"/>
    <property type="molecule type" value="Genomic_DNA"/>
</dbReference>
<dbReference type="Proteomes" id="UP001262410">
    <property type="component" value="Unassembled WGS sequence"/>
</dbReference>
<organism evidence="2 3">
    <name type="scientific">Inquilinus ginsengisoli</name>
    <dbReference type="NCBI Taxonomy" id="363840"/>
    <lineage>
        <taxon>Bacteria</taxon>
        <taxon>Pseudomonadati</taxon>
        <taxon>Pseudomonadota</taxon>
        <taxon>Alphaproteobacteria</taxon>
        <taxon>Rhodospirillales</taxon>
        <taxon>Rhodospirillaceae</taxon>
        <taxon>Inquilinus</taxon>
    </lineage>
</organism>
<evidence type="ECO:0000313" key="2">
    <source>
        <dbReference type="EMBL" id="MDR6291546.1"/>
    </source>
</evidence>
<gene>
    <name evidence="2" type="ORF">E9232_004080</name>
</gene>
<accession>A0ABU1JSE6</accession>
<comment type="caution">
    <text evidence="2">The sequence shown here is derived from an EMBL/GenBank/DDBJ whole genome shotgun (WGS) entry which is preliminary data.</text>
</comment>
<evidence type="ECO:0008006" key="4">
    <source>
        <dbReference type="Google" id="ProtNLM"/>
    </source>
</evidence>
<feature type="region of interest" description="Disordered" evidence="1">
    <location>
        <begin position="56"/>
        <end position="82"/>
    </location>
</feature>
<reference evidence="2 3" key="1">
    <citation type="submission" date="2023-07" db="EMBL/GenBank/DDBJ databases">
        <title>Sorghum-associated microbial communities from plants grown in Nebraska, USA.</title>
        <authorList>
            <person name="Schachtman D."/>
        </authorList>
    </citation>
    <scope>NUCLEOTIDE SEQUENCE [LARGE SCALE GENOMIC DNA]</scope>
    <source>
        <strain evidence="2 3">584</strain>
    </source>
</reference>
<evidence type="ECO:0000313" key="3">
    <source>
        <dbReference type="Proteomes" id="UP001262410"/>
    </source>
</evidence>
<proteinExistence type="predicted"/>
<dbReference type="RefSeq" id="WP_309796857.1">
    <property type="nucleotide sequence ID" value="NZ_JAVDPW010000007.1"/>
</dbReference>
<name>A0ABU1JSE6_9PROT</name>
<protein>
    <recommendedName>
        <fullName evidence="4">DUF1905 domain-containing protein</fullName>
    </recommendedName>
</protein>
<keyword evidence="3" id="KW-1185">Reference proteome</keyword>
<evidence type="ECO:0000256" key="1">
    <source>
        <dbReference type="SAM" id="MobiDB-lite"/>
    </source>
</evidence>
<feature type="compositionally biased region" description="Low complexity" evidence="1">
    <location>
        <begin position="62"/>
        <end position="76"/>
    </location>
</feature>